<dbReference type="SUPFAM" id="SSF81665">
    <property type="entry name" value="Calcium ATPase, transmembrane domain M"/>
    <property type="match status" value="1"/>
</dbReference>
<keyword evidence="5" id="KW-1278">Translocase</keyword>
<dbReference type="GeneID" id="64819608"/>
<dbReference type="PRINTS" id="PR00120">
    <property type="entry name" value="HATPASE"/>
</dbReference>
<evidence type="ECO:0000256" key="2">
    <source>
        <dbReference type="ARBA" id="ARBA00006024"/>
    </source>
</evidence>
<name>A0A8T8K484_9EURY</name>
<dbReference type="InterPro" id="IPR023298">
    <property type="entry name" value="ATPase_P-typ_TM_dom_sf"/>
</dbReference>
<evidence type="ECO:0000313" key="10">
    <source>
        <dbReference type="EMBL" id="QUH22729.1"/>
    </source>
</evidence>
<feature type="domain" description="P-type ATPase A" evidence="9">
    <location>
        <begin position="191"/>
        <end position="292"/>
    </location>
</feature>
<dbReference type="InterPro" id="IPR027256">
    <property type="entry name" value="P-typ_ATPase_IB"/>
</dbReference>
<dbReference type="Gene3D" id="3.40.1110.10">
    <property type="entry name" value="Calcium-transporting ATPase, cytoplasmic domain N"/>
    <property type="match status" value="1"/>
</dbReference>
<comment type="similarity">
    <text evidence="2">Belongs to the cation transport ATPase (P-type) (TC 3.A.3) family. Type IB subfamily.</text>
</comment>
<evidence type="ECO:0000256" key="3">
    <source>
        <dbReference type="ARBA" id="ARBA00022692"/>
    </source>
</evidence>
<gene>
    <name evidence="10" type="primary">cadA</name>
    <name evidence="10" type="ORF">HYG87_02545</name>
</gene>
<keyword evidence="6 8" id="KW-1133">Transmembrane helix</keyword>
<dbReference type="GO" id="GO:0019829">
    <property type="term" value="F:ATPase-coupled monoatomic cation transmembrane transporter activity"/>
    <property type="evidence" value="ECO:0007669"/>
    <property type="project" value="InterPro"/>
</dbReference>
<dbReference type="InterPro" id="IPR051014">
    <property type="entry name" value="Cation_Transport_ATPase_IB"/>
</dbReference>
<dbReference type="Proteomes" id="UP000681041">
    <property type="component" value="Chromosome"/>
</dbReference>
<proteinExistence type="inferred from homology"/>
<dbReference type="NCBIfam" id="TIGR01525">
    <property type="entry name" value="ATPase-IB_hvy"/>
    <property type="match status" value="1"/>
</dbReference>
<dbReference type="GO" id="GO:0016020">
    <property type="term" value="C:membrane"/>
    <property type="evidence" value="ECO:0007669"/>
    <property type="project" value="UniProtKB-SubCell"/>
</dbReference>
<dbReference type="GO" id="GO:0005524">
    <property type="term" value="F:ATP binding"/>
    <property type="evidence" value="ECO:0007669"/>
    <property type="project" value="InterPro"/>
</dbReference>
<keyword evidence="11" id="KW-1185">Reference proteome</keyword>
<dbReference type="NCBIfam" id="TIGR01494">
    <property type="entry name" value="ATPase_P-type"/>
    <property type="match status" value="1"/>
</dbReference>
<evidence type="ECO:0000313" key="11">
    <source>
        <dbReference type="Proteomes" id="UP000681041"/>
    </source>
</evidence>
<dbReference type="SFLD" id="SFLDS00003">
    <property type="entry name" value="Haloacid_Dehalogenase"/>
    <property type="match status" value="1"/>
</dbReference>
<evidence type="ECO:0000256" key="7">
    <source>
        <dbReference type="ARBA" id="ARBA00023136"/>
    </source>
</evidence>
<dbReference type="InterPro" id="IPR008250">
    <property type="entry name" value="ATPase_P-typ_transduc_dom_A_sf"/>
</dbReference>
<dbReference type="InterPro" id="IPR044492">
    <property type="entry name" value="P_typ_ATPase_HD_dom"/>
</dbReference>
<feature type="transmembrane region" description="Helical" evidence="8">
    <location>
        <begin position="308"/>
        <end position="330"/>
    </location>
</feature>
<dbReference type="NCBIfam" id="TIGR01511">
    <property type="entry name" value="ATPase-IB1_Cu"/>
    <property type="match status" value="1"/>
</dbReference>
<sequence>MAQKNEIDPEKIPAQKTDNFCCSHNHESGIKDQAYKTFKPEIKEFSGTQRNIKKKHNQNDIKSSCGCCAADLFEEKEPAKRRKHIYIINISALIFILGLYFNFFTTYKLPSEILFLMVVALSGYKSIPQGIKSFFKGKFNINFLVTIAVVGAFLIGEGAEGASVIFLFYIAEFLEERAGERARNSIGALLKLAPETATIKKNNQKLEVNVETIEPGDIVVIRPGDKIPVDGLVIEGNSDVNQAHITGESIPVTKVEGSKVFAGTLNGEGYLEVQVTKKSDETIISKIIKLVKDSRLKKSKTEAFIDRFANYYTPLVIGMALIVATVPHFILGHSFETWFYRALVLLVVSCPCALAISTPISMVSGITAASRKGILIKSGEYVEEMQNIEAMVFDKTGTLTWGKLEITDIIPLNNYSLPEISQIAASLESKSKHPLAQAMVNYAQESNIKLKEIKEFESITGKGLKGKINNKIFYIGKKSLFADNIEYPDEIIEKLENEGKTTIILGNDHHLIGVIGLSDKIRDTSINTISQLKSRRIKTIMLTGDNQGTARVVKEKLGLDEYYSGLLPEDKVKIMEILSSKYRSVAMIGDGVNDAPALARSNVGIAMGINGSDVAIETADITLMNDDLSKVDYLINLSKKTMAIVKQNVYTSILIKTSLAILAVFGFVPLWMGVLVGDMGLSIVVILNAYRIGNKTRNLSFRK</sequence>
<dbReference type="PANTHER" id="PTHR48085:SF5">
    <property type="entry name" value="CADMIUM_ZINC-TRANSPORTING ATPASE HMA4-RELATED"/>
    <property type="match status" value="1"/>
</dbReference>
<evidence type="ECO:0000259" key="9">
    <source>
        <dbReference type="Pfam" id="PF00122"/>
    </source>
</evidence>
<organism evidence="10 11">
    <name type="scientific">Methanobacterium alkalithermotolerans</name>
    <dbReference type="NCBI Taxonomy" id="2731220"/>
    <lineage>
        <taxon>Archaea</taxon>
        <taxon>Methanobacteriati</taxon>
        <taxon>Methanobacteriota</taxon>
        <taxon>Methanomada group</taxon>
        <taxon>Methanobacteria</taxon>
        <taxon>Methanobacteriales</taxon>
        <taxon>Methanobacteriaceae</taxon>
        <taxon>Methanobacterium</taxon>
    </lineage>
</organism>
<feature type="transmembrane region" description="Helical" evidence="8">
    <location>
        <begin position="674"/>
        <end position="693"/>
    </location>
</feature>
<dbReference type="NCBIfam" id="TIGR01512">
    <property type="entry name" value="ATPase-IB2_Cd"/>
    <property type="match status" value="1"/>
</dbReference>
<dbReference type="SUPFAM" id="SSF56784">
    <property type="entry name" value="HAD-like"/>
    <property type="match status" value="1"/>
</dbReference>
<accession>A0A8T8K484</accession>
<dbReference type="InterPro" id="IPR059000">
    <property type="entry name" value="ATPase_P-type_domA"/>
</dbReference>
<dbReference type="PROSITE" id="PS00154">
    <property type="entry name" value="ATPASE_E1_E2"/>
    <property type="match status" value="1"/>
</dbReference>
<dbReference type="PRINTS" id="PR00119">
    <property type="entry name" value="CATATPASE"/>
</dbReference>
<dbReference type="CDD" id="cd02079">
    <property type="entry name" value="P-type_ATPase_HM"/>
    <property type="match status" value="1"/>
</dbReference>
<dbReference type="SFLD" id="SFLDF00027">
    <property type="entry name" value="p-type_atpase"/>
    <property type="match status" value="1"/>
</dbReference>
<protein>
    <submittedName>
        <fullName evidence="10">Cadmium-translocating P-type ATPase</fullName>
    </submittedName>
</protein>
<dbReference type="OrthoDB" id="8588at2157"/>
<evidence type="ECO:0000256" key="1">
    <source>
        <dbReference type="ARBA" id="ARBA00004370"/>
    </source>
</evidence>
<evidence type="ECO:0000256" key="4">
    <source>
        <dbReference type="ARBA" id="ARBA00022723"/>
    </source>
</evidence>
<comment type="subcellular location">
    <subcellularLocation>
        <location evidence="1">Membrane</location>
    </subcellularLocation>
</comment>
<dbReference type="PANTHER" id="PTHR48085">
    <property type="entry name" value="CADMIUM/ZINC-TRANSPORTING ATPASE HMA2-RELATED"/>
    <property type="match status" value="1"/>
</dbReference>
<dbReference type="GO" id="GO:0046872">
    <property type="term" value="F:metal ion binding"/>
    <property type="evidence" value="ECO:0007669"/>
    <property type="project" value="UniProtKB-KW"/>
</dbReference>
<keyword evidence="7 8" id="KW-0472">Membrane</keyword>
<dbReference type="InterPro" id="IPR018303">
    <property type="entry name" value="ATPase_P-typ_P_site"/>
</dbReference>
<dbReference type="InterPro" id="IPR036412">
    <property type="entry name" value="HAD-like_sf"/>
</dbReference>
<dbReference type="Gene3D" id="3.40.50.1000">
    <property type="entry name" value="HAD superfamily/HAD-like"/>
    <property type="match status" value="1"/>
</dbReference>
<dbReference type="KEGG" id="meme:HYG87_02545"/>
<feature type="transmembrane region" description="Helical" evidence="8">
    <location>
        <begin position="649"/>
        <end position="668"/>
    </location>
</feature>
<evidence type="ECO:0000256" key="8">
    <source>
        <dbReference type="SAM" id="Phobius"/>
    </source>
</evidence>
<feature type="transmembrane region" description="Helical" evidence="8">
    <location>
        <begin position="85"/>
        <end position="103"/>
    </location>
</feature>
<dbReference type="InterPro" id="IPR023299">
    <property type="entry name" value="ATPase_P-typ_cyto_dom_N"/>
</dbReference>
<feature type="transmembrane region" description="Helical" evidence="8">
    <location>
        <begin position="342"/>
        <end position="369"/>
    </location>
</feature>
<dbReference type="InterPro" id="IPR023214">
    <property type="entry name" value="HAD_sf"/>
</dbReference>
<feature type="transmembrane region" description="Helical" evidence="8">
    <location>
        <begin position="139"/>
        <end position="156"/>
    </location>
</feature>
<dbReference type="FunFam" id="2.70.150.10:FF:000002">
    <property type="entry name" value="Copper-transporting ATPase 1, putative"/>
    <property type="match status" value="1"/>
</dbReference>
<dbReference type="SFLD" id="SFLDG00002">
    <property type="entry name" value="C1.7:_P-type_atpase_like"/>
    <property type="match status" value="1"/>
</dbReference>
<dbReference type="SUPFAM" id="SSF81653">
    <property type="entry name" value="Calcium ATPase, transduction domain A"/>
    <property type="match status" value="1"/>
</dbReference>
<dbReference type="GO" id="GO:0016887">
    <property type="term" value="F:ATP hydrolysis activity"/>
    <property type="evidence" value="ECO:0007669"/>
    <property type="project" value="InterPro"/>
</dbReference>
<reference evidence="10" key="1">
    <citation type="submission" date="2020-07" db="EMBL/GenBank/DDBJ databases">
        <title>Methanobacterium. sp. MethCan genome.</title>
        <authorList>
            <person name="Postec A."/>
            <person name="Quemeneur M."/>
        </authorList>
    </citation>
    <scope>NUCLEOTIDE SEQUENCE</scope>
    <source>
        <strain evidence="10">MethCAN</strain>
    </source>
</reference>
<dbReference type="InterPro" id="IPR001757">
    <property type="entry name" value="P_typ_ATPase"/>
</dbReference>
<dbReference type="EMBL" id="CP058560">
    <property type="protein sequence ID" value="QUH22729.1"/>
    <property type="molecule type" value="Genomic_DNA"/>
</dbReference>
<dbReference type="Gene3D" id="2.70.150.10">
    <property type="entry name" value="Calcium-transporting ATPase, cytoplasmic transduction domain A"/>
    <property type="match status" value="1"/>
</dbReference>
<evidence type="ECO:0000256" key="5">
    <source>
        <dbReference type="ARBA" id="ARBA00022967"/>
    </source>
</evidence>
<keyword evidence="3 8" id="KW-0812">Transmembrane</keyword>
<dbReference type="RefSeq" id="WP_211533676.1">
    <property type="nucleotide sequence ID" value="NZ_CP058560.1"/>
</dbReference>
<evidence type="ECO:0000256" key="6">
    <source>
        <dbReference type="ARBA" id="ARBA00022989"/>
    </source>
</evidence>
<dbReference type="Pfam" id="PF00702">
    <property type="entry name" value="Hydrolase"/>
    <property type="match status" value="1"/>
</dbReference>
<dbReference type="Pfam" id="PF00122">
    <property type="entry name" value="E1-E2_ATPase"/>
    <property type="match status" value="1"/>
</dbReference>
<dbReference type="AlphaFoldDB" id="A0A8T8K484"/>
<keyword evidence="4" id="KW-0479">Metal-binding</keyword>